<dbReference type="InterPro" id="IPR002480">
    <property type="entry name" value="DAHP_synth_2"/>
</dbReference>
<evidence type="ECO:0000256" key="2">
    <source>
        <dbReference type="ARBA" id="ARBA00022679"/>
    </source>
</evidence>
<dbReference type="NCBIfam" id="TIGR01358">
    <property type="entry name" value="DAHP_synth_II"/>
    <property type="match status" value="1"/>
</dbReference>
<dbReference type="RefSeq" id="WP_307630767.1">
    <property type="nucleotide sequence ID" value="NZ_JAUSZS010000008.1"/>
</dbReference>
<reference evidence="5 6" key="1">
    <citation type="submission" date="2023-07" db="EMBL/GenBank/DDBJ databases">
        <title>Comparative genomics of wheat-associated soil bacteria to identify genetic determinants of phenazine resistance.</title>
        <authorList>
            <person name="Mouncey N."/>
        </authorList>
    </citation>
    <scope>NUCLEOTIDE SEQUENCE [LARGE SCALE GENOMIC DNA]</scope>
    <source>
        <strain evidence="5 6">W2I16</strain>
    </source>
</reference>
<keyword evidence="3" id="KW-0028">Amino-acid biosynthesis</keyword>
<dbReference type="Gene3D" id="3.20.20.70">
    <property type="entry name" value="Aldolase class I"/>
    <property type="match status" value="1"/>
</dbReference>
<dbReference type="SUPFAM" id="SSF51569">
    <property type="entry name" value="Aldolase"/>
    <property type="match status" value="1"/>
</dbReference>
<dbReference type="EC" id="2.5.1.54" evidence="3"/>
<dbReference type="PANTHER" id="PTHR21337:SF0">
    <property type="entry name" value="PHOSPHO-2-DEHYDRO-3-DEOXYHEPTONATE ALDOLASE"/>
    <property type="match status" value="1"/>
</dbReference>
<evidence type="ECO:0000313" key="5">
    <source>
        <dbReference type="EMBL" id="MDQ0937536.1"/>
    </source>
</evidence>
<keyword evidence="6" id="KW-1185">Reference proteome</keyword>
<comment type="pathway">
    <text evidence="3">Metabolic intermediate biosynthesis; chorismate biosynthesis; chorismate from D-erythrose 4-phosphate and phosphoenolpyruvate: step 1/7.</text>
</comment>
<evidence type="ECO:0000256" key="4">
    <source>
        <dbReference type="SAM" id="MobiDB-lite"/>
    </source>
</evidence>
<dbReference type="EMBL" id="JAUSZS010000008">
    <property type="protein sequence ID" value="MDQ0937536.1"/>
    <property type="molecule type" value="Genomic_DNA"/>
</dbReference>
<dbReference type="InterPro" id="IPR013785">
    <property type="entry name" value="Aldolase_TIM"/>
</dbReference>
<evidence type="ECO:0000256" key="1">
    <source>
        <dbReference type="ARBA" id="ARBA00008911"/>
    </source>
</evidence>
<evidence type="ECO:0000256" key="3">
    <source>
        <dbReference type="RuleBase" id="RU363071"/>
    </source>
</evidence>
<accession>A0ABU0RZZ9</accession>
<evidence type="ECO:0000313" key="6">
    <source>
        <dbReference type="Proteomes" id="UP001223072"/>
    </source>
</evidence>
<name>A0ABU0RZZ9_9ACTN</name>
<organism evidence="5 6">
    <name type="scientific">Streptomyces turgidiscabies</name>
    <dbReference type="NCBI Taxonomy" id="85558"/>
    <lineage>
        <taxon>Bacteria</taxon>
        <taxon>Bacillati</taxon>
        <taxon>Actinomycetota</taxon>
        <taxon>Actinomycetes</taxon>
        <taxon>Kitasatosporales</taxon>
        <taxon>Streptomycetaceae</taxon>
        <taxon>Streptomyces</taxon>
    </lineage>
</organism>
<dbReference type="PANTHER" id="PTHR21337">
    <property type="entry name" value="PHOSPHO-2-DEHYDRO-3-DEOXYHEPTONATE ALDOLASE 1, 2"/>
    <property type="match status" value="1"/>
</dbReference>
<gene>
    <name evidence="5" type="ORF">QFZ49_007511</name>
</gene>
<keyword evidence="3" id="KW-0057">Aromatic amino acid biosynthesis</keyword>
<sequence>MTASSTHTTARAVPYGPGIAAGEAGEGEDTWSPGSWRGRPAAQQPVWPDPEALRHVENTLALQPPLVLPDEILALRSSLAGVAAGEGFLLQAGDCAERFSSCTEAGVRSKLRVILQVAILLTYGSGLPVVKVGRIGGQFGKPRSRPTEMIDGVELPAFRGDIVNGPEFTPEARTADAGRLLRAYQHSSASLNVLRALTLGGYADLGQVHDWNQEFVRGSAAGQRYEKAADDITWALRFMSACGVDTRSQAALHQIQLYTSHEALLPHYEQALTRYDEKRCTWFDTSAHLVWIGDRTRQLDGAHVELLSGLANPVGVKVGPTTTPGELRELCARLDPHRAPGRLVLISRLGAGKGAELLPPLLRAVRDEGHAPVWACDPMHGNTFVSESGYKTRRLSDITAEVAEFFAVHKEQGSHPGGIHLELTGDDVTECLGGDLDEVLDTHLATRYETACDPRLNAAQSIEIAFRVGEFLRELRSGER</sequence>
<protein>
    <recommendedName>
        <fullName evidence="3">Phospho-2-dehydro-3-deoxyheptonate aldolase</fullName>
        <ecNumber evidence="3">2.5.1.54</ecNumber>
    </recommendedName>
</protein>
<comment type="caution">
    <text evidence="5">The sequence shown here is derived from an EMBL/GenBank/DDBJ whole genome shotgun (WGS) entry which is preliminary data.</text>
</comment>
<dbReference type="GO" id="GO:0003849">
    <property type="term" value="F:3-deoxy-7-phosphoheptulonate synthase activity"/>
    <property type="evidence" value="ECO:0007669"/>
    <property type="project" value="UniProtKB-EC"/>
</dbReference>
<dbReference type="Pfam" id="PF01474">
    <property type="entry name" value="DAHP_synth_2"/>
    <property type="match status" value="1"/>
</dbReference>
<feature type="region of interest" description="Disordered" evidence="4">
    <location>
        <begin position="1"/>
        <end position="46"/>
    </location>
</feature>
<comment type="catalytic activity">
    <reaction evidence="3">
        <text>D-erythrose 4-phosphate + phosphoenolpyruvate + H2O = 7-phospho-2-dehydro-3-deoxy-D-arabino-heptonate + phosphate</text>
        <dbReference type="Rhea" id="RHEA:14717"/>
        <dbReference type="ChEBI" id="CHEBI:15377"/>
        <dbReference type="ChEBI" id="CHEBI:16897"/>
        <dbReference type="ChEBI" id="CHEBI:43474"/>
        <dbReference type="ChEBI" id="CHEBI:58394"/>
        <dbReference type="ChEBI" id="CHEBI:58702"/>
        <dbReference type="EC" id="2.5.1.54"/>
    </reaction>
</comment>
<comment type="similarity">
    <text evidence="1 3">Belongs to the class-II DAHP synthase family.</text>
</comment>
<keyword evidence="2 3" id="KW-0808">Transferase</keyword>
<dbReference type="Proteomes" id="UP001223072">
    <property type="component" value="Unassembled WGS sequence"/>
</dbReference>
<proteinExistence type="inferred from homology"/>